<dbReference type="EMBL" id="JEMY01000067">
    <property type="protein sequence ID" value="EXI84587.1"/>
    <property type="molecule type" value="Genomic_DNA"/>
</dbReference>
<sequence>MAFSPAAGYAGVVTIYPSVLAAEPLEAVAGQASVPISGDEEGLVIGWLAQIGEIDPEISDAVLKRCRRDGGTRDYFLARAAEVCTDGDLDDRRF</sequence>
<dbReference type="Proteomes" id="UP000022141">
    <property type="component" value="Unassembled WGS sequence"/>
</dbReference>
<dbReference type="STRING" id="1454004.AW11_03830"/>
<reference evidence="1" key="1">
    <citation type="submission" date="2014-02" db="EMBL/GenBank/DDBJ databases">
        <title>Expanding our view of genomic diversity in Candidatus Accumulibacter clades.</title>
        <authorList>
            <person name="Skennerton C.T."/>
            <person name="Barr J.J."/>
            <person name="Slater F.R."/>
            <person name="Bond P.L."/>
            <person name="Tyson G.W."/>
        </authorList>
    </citation>
    <scope>NUCLEOTIDE SEQUENCE [LARGE SCALE GENOMIC DNA]</scope>
</reference>
<accession>A0A011Q5M1</accession>
<evidence type="ECO:0000313" key="1">
    <source>
        <dbReference type="EMBL" id="EXI84587.1"/>
    </source>
</evidence>
<proteinExistence type="predicted"/>
<evidence type="ECO:0000313" key="2">
    <source>
        <dbReference type="Proteomes" id="UP000022141"/>
    </source>
</evidence>
<name>A0A011Q5M1_ACCRE</name>
<gene>
    <name evidence="1" type="ORF">AW11_03830</name>
</gene>
<dbReference type="PATRIC" id="fig|1454004.3.peg.3931"/>
<protein>
    <submittedName>
        <fullName evidence="1">Uncharacterized protein</fullName>
    </submittedName>
</protein>
<comment type="caution">
    <text evidence="1">The sequence shown here is derived from an EMBL/GenBank/DDBJ whole genome shotgun (WGS) entry which is preliminary data.</text>
</comment>
<organism evidence="1 2">
    <name type="scientific">Accumulibacter regalis</name>
    <dbReference type="NCBI Taxonomy" id="522306"/>
    <lineage>
        <taxon>Bacteria</taxon>
        <taxon>Pseudomonadati</taxon>
        <taxon>Pseudomonadota</taxon>
        <taxon>Betaproteobacteria</taxon>
        <taxon>Candidatus Accumulibacter</taxon>
    </lineage>
</organism>
<keyword evidence="2" id="KW-1185">Reference proteome</keyword>
<dbReference type="AlphaFoldDB" id="A0A011Q5M1"/>